<evidence type="ECO:0000259" key="2">
    <source>
        <dbReference type="Pfam" id="PF16003"/>
    </source>
</evidence>
<dbReference type="Pfam" id="PF16003">
    <property type="entry name" value="DUF4776"/>
    <property type="match status" value="1"/>
</dbReference>
<dbReference type="PANTHER" id="PTHR39079:SF1">
    <property type="entry name" value="GH11706P-RELATED"/>
    <property type="match status" value="1"/>
</dbReference>
<dbReference type="InterPro" id="IPR031949">
    <property type="entry name" value="DUF4776"/>
</dbReference>
<dbReference type="AlphaFoldDB" id="A0A1B6GNJ3"/>
<organism evidence="3">
    <name type="scientific">Cuerna arida</name>
    <dbReference type="NCBI Taxonomy" id="1464854"/>
    <lineage>
        <taxon>Eukaryota</taxon>
        <taxon>Metazoa</taxon>
        <taxon>Ecdysozoa</taxon>
        <taxon>Arthropoda</taxon>
        <taxon>Hexapoda</taxon>
        <taxon>Insecta</taxon>
        <taxon>Pterygota</taxon>
        <taxon>Neoptera</taxon>
        <taxon>Paraneoptera</taxon>
        <taxon>Hemiptera</taxon>
        <taxon>Auchenorrhyncha</taxon>
        <taxon>Membracoidea</taxon>
        <taxon>Cicadellidae</taxon>
        <taxon>Cicadellinae</taxon>
        <taxon>Proconiini</taxon>
        <taxon>Cuerna</taxon>
    </lineage>
</organism>
<evidence type="ECO:0000313" key="3">
    <source>
        <dbReference type="EMBL" id="JAS63985.1"/>
    </source>
</evidence>
<sequence length="340" mass="38183">FKHEIKIINFMFEVIKFVLKFVTDLITKHICLKILLQYSEYSMNAKQSIAASRKEGSRMVNTNTESPKQSTVPSTPDPVAPQLTTGHNLKNVNPLSFKTDKTPTTRKTKKSLRLSDLMSAMYPGLKIGHKYCIKKPMLVPKTMGWLWNTEDTATGVPFPRGYRPGAIALGVKRGKMLRPRISEPSNTPVGAKGRKIRRKLKTASSIVLQSQPPSLEISTKEDRPPTLYIRKEGGVYRVVMQPIKNPGAEDNVEDEQPVQFKIAEDSYDSSSRHSKSSSSSLKIEYVCTGALRKPTVKPELTDMGVQYDTGDLAKKEPEKHVKIKEAVKKLAEKKDKNEKK</sequence>
<feature type="compositionally biased region" description="Polar residues" evidence="1">
    <location>
        <begin position="82"/>
        <end position="96"/>
    </location>
</feature>
<name>A0A1B6GNJ3_9HEMI</name>
<feature type="domain" description="DUF4776" evidence="2">
    <location>
        <begin position="88"/>
        <end position="267"/>
    </location>
</feature>
<protein>
    <recommendedName>
        <fullName evidence="2">DUF4776 domain-containing protein</fullName>
    </recommendedName>
</protein>
<feature type="region of interest" description="Disordered" evidence="1">
    <location>
        <begin position="52"/>
        <end position="109"/>
    </location>
</feature>
<accession>A0A1B6GNJ3</accession>
<proteinExistence type="predicted"/>
<gene>
    <name evidence="3" type="ORF">g.10881</name>
</gene>
<evidence type="ECO:0000256" key="1">
    <source>
        <dbReference type="SAM" id="MobiDB-lite"/>
    </source>
</evidence>
<reference evidence="3" key="1">
    <citation type="submission" date="2015-11" db="EMBL/GenBank/DDBJ databases">
        <title>De novo transcriptome assembly of four potential Pierce s Disease insect vectors from Arizona vineyards.</title>
        <authorList>
            <person name="Tassone E.E."/>
        </authorList>
    </citation>
    <scope>NUCLEOTIDE SEQUENCE</scope>
</reference>
<feature type="compositionally biased region" description="Polar residues" evidence="1">
    <location>
        <begin position="59"/>
        <end position="74"/>
    </location>
</feature>
<dbReference type="EMBL" id="GECZ01005784">
    <property type="protein sequence ID" value="JAS63985.1"/>
    <property type="molecule type" value="Transcribed_RNA"/>
</dbReference>
<dbReference type="PANTHER" id="PTHR39079">
    <property type="entry name" value="FI08034P-RELATED"/>
    <property type="match status" value="1"/>
</dbReference>
<feature type="non-terminal residue" evidence="3">
    <location>
        <position position="1"/>
    </location>
</feature>